<dbReference type="Pfam" id="PF12756">
    <property type="entry name" value="zf-C2H2_2"/>
    <property type="match status" value="2"/>
</dbReference>
<name>A0A0H5S6W0_BRUMA</name>
<accession>A0A0H5S6W0</accession>
<dbReference type="InterPro" id="IPR013087">
    <property type="entry name" value="Znf_C2H2_type"/>
</dbReference>
<dbReference type="PROSITE" id="PS51257">
    <property type="entry name" value="PROKAR_LIPOPROTEIN"/>
    <property type="match status" value="1"/>
</dbReference>
<dbReference type="WormBase" id="Bm4134">
    <property type="protein sequence ID" value="BM44945"/>
    <property type="gene ID" value="WBGene00224395"/>
    <property type="gene designation" value="Bma-ztf-7"/>
</dbReference>
<dbReference type="InterPro" id="IPR041661">
    <property type="entry name" value="ZN622/Rei1/Reh1_Znf-C2H2"/>
</dbReference>
<sequence length="669" mass="77761">MKNEGVVECFVFLIVLMACSNRIVGQSKNDTIQQPDSKQTLNLRAIRVKNMAATIGGGGDAVQNGNPDREKENVPKNIKKEAIGNLQLKLVNGIALKETSDVADLKVVPKNKGHNRRNTAGSKAESCDEYSNKESKPRSKSTNITQEADIGYQTVQTKRRYNSVEKSRNTQQPTNSMILEGFIYDGEVDLEEPFSDSDDNDTLRGPKKLSLTIPRGRIRTLSGTVPAVGYSPKWGGPTMCLSCLQFFDLPEHLMQFSEHLLDDHHIVIVEIDLIVDPKRYVEYWRQRFARESIDTIFPKKIPTENDVFYGKTNYFYEMGENLPEDYALRQKLAMRRLEEALACQQREREDTNFIQQCIFCRYTARGNRSKIIHHLYMIHHLNLGSPDNLVFVTEYIECLKSKLLSNECIYCEKRFSDRNTLMDHMRKRNHKEVNPKNNYYDKFYIINYLELGKRWLDVLKEDFEDTMPTFVDSDEEEEEESWQEWQEDNIDVEQTRVVCLFCEETEDHAAPLLEHMKDVHYFDILGIIEKEKLDVYERVKMINYIRKENYNARCFVCGRDDLGSLQKLRQHYTENDHLSKGLPEKSVWCTEENLVPIFGNDHLTWMLESYIDEKEVSSQNEEGTAVFENIREYLLKQSEVNSVEGVIAEDFPELHDGVLTDLNLYDSLK</sequence>
<evidence type="ECO:0000313" key="9">
    <source>
        <dbReference type="EMBL" id="CRZ24345.1"/>
    </source>
</evidence>
<organism evidence="9">
    <name type="scientific">Brugia malayi</name>
    <name type="common">Filarial nematode worm</name>
    <dbReference type="NCBI Taxonomy" id="6279"/>
    <lineage>
        <taxon>Eukaryota</taxon>
        <taxon>Metazoa</taxon>
        <taxon>Ecdysozoa</taxon>
        <taxon>Nematoda</taxon>
        <taxon>Chromadorea</taxon>
        <taxon>Rhabditida</taxon>
        <taxon>Spirurina</taxon>
        <taxon>Spiruromorpha</taxon>
        <taxon>Filarioidea</taxon>
        <taxon>Onchocercidae</taxon>
        <taxon>Brugia</taxon>
    </lineage>
</organism>
<reference evidence="9" key="1">
    <citation type="journal article" date="2007" name="Science">
        <title>Draft genome of the filarial nematode parasite Brugia malayi.</title>
        <authorList>
            <person name="Ghedin E."/>
            <person name="Wang S."/>
            <person name="Spiro D."/>
            <person name="Caler E."/>
            <person name="Zhao Q."/>
            <person name="Crabtree J."/>
            <person name="Allen J.E."/>
            <person name="Delcher A.L."/>
            <person name="Guiliano D.B."/>
            <person name="Miranda-Saavedra D."/>
            <person name="Angiuoli S.V."/>
            <person name="Creasy T."/>
            <person name="Amedeo P."/>
            <person name="Haas B."/>
            <person name="El-Sayed N.M."/>
            <person name="Wortman J.R."/>
            <person name="Feldblyum T."/>
            <person name="Tallon L."/>
            <person name="Schatz M."/>
            <person name="Shumway M."/>
            <person name="Koo H."/>
            <person name="Salzberg S.L."/>
            <person name="Schobel S."/>
            <person name="Pertea M."/>
            <person name="Pop M."/>
            <person name="White O."/>
            <person name="Barton G.J."/>
            <person name="Carlow C.K."/>
            <person name="Crawford M.J."/>
            <person name="Daub J."/>
            <person name="Dimmic M.W."/>
            <person name="Estes C.F."/>
            <person name="Foster J.M."/>
            <person name="Ganatra M."/>
            <person name="Gregory W.F."/>
            <person name="Johnson N.M."/>
            <person name="Jin J."/>
            <person name="Komuniecki R."/>
            <person name="Korf I."/>
            <person name="Kumar S."/>
            <person name="Laney S."/>
            <person name="Li B.W."/>
            <person name="Li W."/>
            <person name="Lindblom T.H."/>
            <person name="Lustigman S."/>
            <person name="Ma D."/>
            <person name="Maina C.V."/>
            <person name="Martin D.M."/>
            <person name="McCarter J.P."/>
            <person name="McReynolds L."/>
            <person name="Mitreva M."/>
            <person name="Nutman T.B."/>
            <person name="Parkinson J."/>
            <person name="Peregrin-Alvarez J.M."/>
            <person name="Poole C."/>
            <person name="Ren Q."/>
            <person name="Saunders L."/>
            <person name="Sluder A.E."/>
            <person name="Smith K."/>
            <person name="Stanke M."/>
            <person name="Unnasch T.R."/>
            <person name="Ware J."/>
            <person name="Wei A.D."/>
            <person name="Weil G."/>
            <person name="Williams D.J."/>
            <person name="Zhang Y."/>
            <person name="Williams S.A."/>
            <person name="Fraser-Liggett C."/>
            <person name="Slatko B."/>
            <person name="Blaxter M.L."/>
            <person name="Scott A.L."/>
        </authorList>
    </citation>
    <scope>NUCLEOTIDE SEQUENCE</scope>
    <source>
        <strain evidence="9">FR3</strain>
    </source>
</reference>
<feature type="domain" description="C2H2-type" evidence="8">
    <location>
        <begin position="406"/>
        <end position="435"/>
    </location>
</feature>
<evidence type="ECO:0000256" key="6">
    <source>
        <dbReference type="SAM" id="MobiDB-lite"/>
    </source>
</evidence>
<feature type="region of interest" description="Disordered" evidence="6">
    <location>
        <begin position="107"/>
        <end position="145"/>
    </location>
</feature>
<keyword evidence="1" id="KW-0479">Metal-binding</keyword>
<keyword evidence="2 5" id="KW-0863">Zinc-finger</keyword>
<dbReference type="PANTHER" id="PTHR13267:SF3">
    <property type="entry name" value="ZINC FINGER PROTEIN 277"/>
    <property type="match status" value="1"/>
</dbReference>
<feature type="signal peptide" evidence="7">
    <location>
        <begin position="1"/>
        <end position="25"/>
    </location>
</feature>
<comment type="similarity">
    <text evidence="4">Belongs to the ZNF277 family.</text>
</comment>
<protein>
    <submittedName>
        <fullName evidence="9">BMA-ZTF-7</fullName>
    </submittedName>
</protein>
<dbReference type="PANTHER" id="PTHR13267">
    <property type="entry name" value="ZINC FINGER PROTEIN 277"/>
    <property type="match status" value="1"/>
</dbReference>
<dbReference type="SUPFAM" id="SSF57667">
    <property type="entry name" value="beta-beta-alpha zinc fingers"/>
    <property type="match status" value="2"/>
</dbReference>
<dbReference type="AlphaFoldDB" id="A0A0H5S6W0"/>
<gene>
    <name evidence="10" type="primary">bma-ztf-7</name>
    <name evidence="9" type="synonym">Bma-ztf-7</name>
    <name evidence="10" type="ORF">Bm4134</name>
    <name evidence="9" type="ORF">BM_Bm4134</name>
</gene>
<evidence type="ECO:0000259" key="8">
    <source>
        <dbReference type="PROSITE" id="PS50157"/>
    </source>
</evidence>
<reference evidence="9" key="2">
    <citation type="submission" date="2012-12" db="EMBL/GenBank/DDBJ databases">
        <authorList>
            <person name="Gao Y.W."/>
            <person name="Fan S.T."/>
            <person name="Sun H.T."/>
            <person name="Wang Z."/>
            <person name="Gao X.L."/>
            <person name="Li Y.G."/>
            <person name="Wang T.C."/>
            <person name="Zhang K."/>
            <person name="Xu W.W."/>
            <person name="Yu Z.J."/>
            <person name="Xia X.Z."/>
        </authorList>
    </citation>
    <scope>NUCLEOTIDE SEQUENCE</scope>
    <source>
        <strain evidence="9">FR3</strain>
    </source>
</reference>
<dbReference type="PROSITE" id="PS00028">
    <property type="entry name" value="ZINC_FINGER_C2H2_1"/>
    <property type="match status" value="1"/>
</dbReference>
<dbReference type="InterPro" id="IPR036236">
    <property type="entry name" value="Znf_C2H2_sf"/>
</dbReference>
<dbReference type="GO" id="GO:0008270">
    <property type="term" value="F:zinc ion binding"/>
    <property type="evidence" value="ECO:0007669"/>
    <property type="project" value="UniProtKB-KW"/>
</dbReference>
<evidence type="ECO:0000256" key="7">
    <source>
        <dbReference type="SAM" id="SignalP"/>
    </source>
</evidence>
<keyword evidence="3" id="KW-0862">Zinc</keyword>
<feature type="chain" id="PRO_5007408978" evidence="7">
    <location>
        <begin position="26"/>
        <end position="669"/>
    </location>
</feature>
<evidence type="ECO:0000256" key="4">
    <source>
        <dbReference type="ARBA" id="ARBA00034119"/>
    </source>
</evidence>
<dbReference type="PROSITE" id="PS50157">
    <property type="entry name" value="ZINC_FINGER_C2H2_2"/>
    <property type="match status" value="1"/>
</dbReference>
<dbReference type="SMART" id="SM00355">
    <property type="entry name" value="ZnF_C2H2"/>
    <property type="match status" value="4"/>
</dbReference>
<evidence type="ECO:0000256" key="1">
    <source>
        <dbReference type="ARBA" id="ARBA00022723"/>
    </source>
</evidence>
<evidence type="ECO:0000256" key="5">
    <source>
        <dbReference type="PROSITE-ProRule" id="PRU00042"/>
    </source>
</evidence>
<evidence type="ECO:0000313" key="10">
    <source>
        <dbReference type="WormBase" id="Bm4134"/>
    </source>
</evidence>
<dbReference type="OMA" id="TLMDHMR"/>
<evidence type="ECO:0000256" key="3">
    <source>
        <dbReference type="ARBA" id="ARBA00022833"/>
    </source>
</evidence>
<proteinExistence type="inferred from homology"/>
<dbReference type="InterPro" id="IPR040048">
    <property type="entry name" value="ZNF277"/>
</dbReference>
<evidence type="ECO:0000256" key="2">
    <source>
        <dbReference type="ARBA" id="ARBA00022771"/>
    </source>
</evidence>
<dbReference type="EMBL" id="LN856957">
    <property type="protein sequence ID" value="CRZ24345.1"/>
    <property type="molecule type" value="Genomic_DNA"/>
</dbReference>
<keyword evidence="7" id="KW-0732">Signal</keyword>